<evidence type="ECO:0000256" key="3">
    <source>
        <dbReference type="ARBA" id="ARBA00022691"/>
    </source>
</evidence>
<comment type="caution">
    <text evidence="4">The sequence shown here is derived from an EMBL/GenBank/DDBJ whole genome shotgun (WGS) entry which is preliminary data.</text>
</comment>
<dbReference type="GO" id="GO:0008171">
    <property type="term" value="F:O-methyltransferase activity"/>
    <property type="evidence" value="ECO:0007669"/>
    <property type="project" value="InterPro"/>
</dbReference>
<dbReference type="Proteomes" id="UP000601768">
    <property type="component" value="Unassembled WGS sequence"/>
</dbReference>
<sequence>MSTLNNPQFQTVTHRMMQQDNQHSPQNDAVIGSMSKEEQLKLMQSKTDYLALYSRLKSLPLSVSAETAELLYMLTRSTGATNIVEYGTSIGLSTLHFAAALKDNGQGSIISCEFEPGKIAQAKANLAETGLQQWVEIREGDALKTLSTNLPDNINLVLLDGAKALYLDILKILEPQLAPSAIIVADNANFCPEYLSYIRIRSNGYLSLPFDDDVEMSMRLSK</sequence>
<accession>A0A8J6ITK0</accession>
<gene>
    <name evidence="4" type="ORF">H8B19_09245</name>
</gene>
<evidence type="ECO:0000256" key="2">
    <source>
        <dbReference type="ARBA" id="ARBA00022679"/>
    </source>
</evidence>
<dbReference type="PANTHER" id="PTHR43167">
    <property type="entry name" value="PUTATIVE (AFU_ORTHOLOGUE AFUA_6G01830)-RELATED"/>
    <property type="match status" value="1"/>
</dbReference>
<protein>
    <submittedName>
        <fullName evidence="4">Class I SAM-dependent methyltransferase</fullName>
    </submittedName>
</protein>
<keyword evidence="2" id="KW-0808">Transferase</keyword>
<organism evidence="4 5">
    <name type="scientific">Neptunicella marina</name>
    <dbReference type="NCBI Taxonomy" id="2125989"/>
    <lineage>
        <taxon>Bacteria</taxon>
        <taxon>Pseudomonadati</taxon>
        <taxon>Pseudomonadota</taxon>
        <taxon>Gammaproteobacteria</taxon>
        <taxon>Alteromonadales</taxon>
        <taxon>Alteromonadaceae</taxon>
        <taxon>Neptunicella</taxon>
    </lineage>
</organism>
<dbReference type="Pfam" id="PF13578">
    <property type="entry name" value="Methyltransf_24"/>
    <property type="match status" value="1"/>
</dbReference>
<dbReference type="InterPro" id="IPR002935">
    <property type="entry name" value="SAM_O-MeTrfase"/>
</dbReference>
<name>A0A8J6ITK0_9ALTE</name>
<dbReference type="Gene3D" id="3.40.50.150">
    <property type="entry name" value="Vaccinia Virus protein VP39"/>
    <property type="match status" value="1"/>
</dbReference>
<dbReference type="SUPFAM" id="SSF53335">
    <property type="entry name" value="S-adenosyl-L-methionine-dependent methyltransferases"/>
    <property type="match status" value="1"/>
</dbReference>
<evidence type="ECO:0000256" key="1">
    <source>
        <dbReference type="ARBA" id="ARBA00022603"/>
    </source>
</evidence>
<dbReference type="RefSeq" id="WP_186506539.1">
    <property type="nucleotide sequence ID" value="NZ_JACNEP010000006.1"/>
</dbReference>
<keyword evidence="1 4" id="KW-0489">Methyltransferase</keyword>
<evidence type="ECO:0000313" key="5">
    <source>
        <dbReference type="Proteomes" id="UP000601768"/>
    </source>
</evidence>
<dbReference type="PANTHER" id="PTHR43167:SF1">
    <property type="entry name" value="PUTATIVE (AFU_ORTHOLOGUE AFUA_6G01830)-RELATED"/>
    <property type="match status" value="1"/>
</dbReference>
<dbReference type="GO" id="GO:0032259">
    <property type="term" value="P:methylation"/>
    <property type="evidence" value="ECO:0007669"/>
    <property type="project" value="UniProtKB-KW"/>
</dbReference>
<evidence type="ECO:0000313" key="4">
    <source>
        <dbReference type="EMBL" id="MBC3766064.1"/>
    </source>
</evidence>
<dbReference type="AlphaFoldDB" id="A0A8J6ITK0"/>
<keyword evidence="3" id="KW-0949">S-adenosyl-L-methionine</keyword>
<reference evidence="4" key="2">
    <citation type="submission" date="2020-08" db="EMBL/GenBank/DDBJ databases">
        <authorList>
            <person name="Lai Q."/>
        </authorList>
    </citation>
    <scope>NUCLEOTIDE SEQUENCE</scope>
    <source>
        <strain evidence="4">S27-2</strain>
    </source>
</reference>
<dbReference type="InterPro" id="IPR029063">
    <property type="entry name" value="SAM-dependent_MTases_sf"/>
</dbReference>
<dbReference type="EMBL" id="JACNEP010000006">
    <property type="protein sequence ID" value="MBC3766064.1"/>
    <property type="molecule type" value="Genomic_DNA"/>
</dbReference>
<keyword evidence="5" id="KW-1185">Reference proteome</keyword>
<proteinExistence type="predicted"/>
<dbReference type="PROSITE" id="PS51682">
    <property type="entry name" value="SAM_OMT_I"/>
    <property type="match status" value="1"/>
</dbReference>
<reference evidence="4" key="1">
    <citation type="journal article" date="2018" name="Int. J. Syst. Evol. Microbiol.">
        <title>Neptunicella marina gen. nov., sp. nov., isolated from surface seawater.</title>
        <authorList>
            <person name="Liu X."/>
            <person name="Lai Q."/>
            <person name="Du Y."/>
            <person name="Zhang X."/>
            <person name="Liu Z."/>
            <person name="Sun F."/>
            <person name="Shao Z."/>
        </authorList>
    </citation>
    <scope>NUCLEOTIDE SEQUENCE</scope>
    <source>
        <strain evidence="4">S27-2</strain>
    </source>
</reference>